<keyword evidence="2" id="KW-1185">Reference proteome</keyword>
<dbReference type="STRING" id="687842.ASU31_11610"/>
<organism evidence="1 2">
    <name type="scientific">Pedobacter ginsenosidimutans</name>
    <dbReference type="NCBI Taxonomy" id="687842"/>
    <lineage>
        <taxon>Bacteria</taxon>
        <taxon>Pseudomonadati</taxon>
        <taxon>Bacteroidota</taxon>
        <taxon>Sphingobacteriia</taxon>
        <taxon>Sphingobacteriales</taxon>
        <taxon>Sphingobacteriaceae</taxon>
        <taxon>Pedobacter</taxon>
    </lineage>
</organism>
<accession>A0A0T5VQK3</accession>
<dbReference type="AlphaFoldDB" id="A0A0T5VQK3"/>
<reference evidence="1 2" key="1">
    <citation type="submission" date="2015-11" db="EMBL/GenBank/DDBJ databases">
        <title>Sequence of Pedobacter ginsenosidimutans.</title>
        <authorList>
            <person name="Carson E."/>
            <person name="Keyser V."/>
            <person name="Newman J."/>
            <person name="Miller J."/>
        </authorList>
    </citation>
    <scope>NUCLEOTIDE SEQUENCE [LARGE SCALE GENOMIC DNA]</scope>
    <source>
        <strain evidence="1 2">KACC 14530</strain>
    </source>
</reference>
<dbReference type="EMBL" id="LMZQ01000006">
    <property type="protein sequence ID" value="KRT16138.1"/>
    <property type="molecule type" value="Genomic_DNA"/>
</dbReference>
<evidence type="ECO:0000313" key="2">
    <source>
        <dbReference type="Proteomes" id="UP000051950"/>
    </source>
</evidence>
<comment type="caution">
    <text evidence="1">The sequence shown here is derived from an EMBL/GenBank/DDBJ whole genome shotgun (WGS) entry which is preliminary data.</text>
</comment>
<proteinExistence type="predicted"/>
<sequence>MLSTFQLLAQNDNSQKYILVSLDSSKIKSLVGYSFCKTQDKFNKQIYVFSIRYNLQRITKSKIDSDADFMFVFYIIPKGNKVKLTIISNIDTILNNAVKDIVNVKNELLQAGSIDDFNFKPVLSHKGQLFGFVNADIFGQAFNLKEEVQYFPEYKPLSSNRYELNLLKKPYIEEDIKSLQKKVISDTSGFFHFDYDGFDGKWNIKAVNKVEKSIVFWINLVRVATGTYSFGRFVTEVRFKINIGITDFKVIRLFPFFDEKYNREPELVQFNFKQFVDLKTLIN</sequence>
<protein>
    <submittedName>
        <fullName evidence="1">Uncharacterized protein</fullName>
    </submittedName>
</protein>
<name>A0A0T5VQK3_9SPHI</name>
<gene>
    <name evidence="1" type="ORF">ASU31_11610</name>
</gene>
<dbReference type="Proteomes" id="UP000051950">
    <property type="component" value="Unassembled WGS sequence"/>
</dbReference>
<evidence type="ECO:0000313" key="1">
    <source>
        <dbReference type="EMBL" id="KRT16138.1"/>
    </source>
</evidence>